<name>A0A2G9RZE9_AQUCT</name>
<evidence type="ECO:0000256" key="3">
    <source>
        <dbReference type="ARBA" id="ARBA00022525"/>
    </source>
</evidence>
<evidence type="ECO:0000256" key="5">
    <source>
        <dbReference type="ARBA" id="ARBA00023322"/>
    </source>
</evidence>
<dbReference type="OrthoDB" id="8873756at2759"/>
<dbReference type="PRINTS" id="PR00365">
    <property type="entry name" value="ENDOTHELIN"/>
</dbReference>
<dbReference type="EMBL" id="KV928579">
    <property type="protein sequence ID" value="PIO33256.1"/>
    <property type="molecule type" value="Genomic_DNA"/>
</dbReference>
<dbReference type="AlphaFoldDB" id="A0A2G9RZE9"/>
<keyword evidence="4" id="KW-0838">Vasoactive</keyword>
<keyword evidence="11" id="KW-1185">Reference proteome</keyword>
<dbReference type="GO" id="GO:0005615">
    <property type="term" value="C:extracellular space"/>
    <property type="evidence" value="ECO:0007669"/>
    <property type="project" value="TreeGrafter"/>
</dbReference>
<proteinExistence type="inferred from homology"/>
<comment type="similarity">
    <text evidence="2">Belongs to the endothelin/sarafotoxin family.</text>
</comment>
<organism evidence="10 11">
    <name type="scientific">Aquarana catesbeiana</name>
    <name type="common">American bullfrog</name>
    <name type="synonym">Rana catesbeiana</name>
    <dbReference type="NCBI Taxonomy" id="8400"/>
    <lineage>
        <taxon>Eukaryota</taxon>
        <taxon>Metazoa</taxon>
        <taxon>Chordata</taxon>
        <taxon>Craniata</taxon>
        <taxon>Vertebrata</taxon>
        <taxon>Euteleostomi</taxon>
        <taxon>Amphibia</taxon>
        <taxon>Batrachia</taxon>
        <taxon>Anura</taxon>
        <taxon>Neobatrachia</taxon>
        <taxon>Ranoidea</taxon>
        <taxon>Ranidae</taxon>
        <taxon>Aquarana</taxon>
    </lineage>
</organism>
<dbReference type="GO" id="GO:0005179">
    <property type="term" value="F:hormone activity"/>
    <property type="evidence" value="ECO:0007669"/>
    <property type="project" value="TreeGrafter"/>
</dbReference>
<dbReference type="GO" id="GO:0006874">
    <property type="term" value="P:intracellular calcium ion homeostasis"/>
    <property type="evidence" value="ECO:0007669"/>
    <property type="project" value="TreeGrafter"/>
</dbReference>
<sequence length="279" mass="31940">MRVFSSIRSYLEDTGKDPLGTLHYHHREQSVGKTCTGSAEAIQTHYITSERYHYMLYTKHISGDYLRNTMEIEMFFYLLLVLLQGTFGTGLSSTFLEDSSPSEAPASPHVSGAPLRSRRFKRCSCSSLMDKECVYFCHLDIIWINTPEKTVPYGLGGPRLKRSVQDTKTESTDRCICAKREDKKCLDFCQASAELSVQPSLKKEMRQKQQAKVCNGLEVGSLCVEKHLPSKTERMDDITRSIKRSFAIARLLKKLNEVKVTRPWTQRKRGLWKHIKTTS</sequence>
<dbReference type="GO" id="GO:0014826">
    <property type="term" value="P:vein smooth muscle contraction"/>
    <property type="evidence" value="ECO:0007669"/>
    <property type="project" value="TreeGrafter"/>
</dbReference>
<keyword evidence="8" id="KW-0812">Transmembrane</keyword>
<dbReference type="InterPro" id="IPR019764">
    <property type="entry name" value="Endothelin_toxin_CS"/>
</dbReference>
<gene>
    <name evidence="10" type="ORF">AB205_0034680</name>
</gene>
<evidence type="ECO:0000256" key="4">
    <source>
        <dbReference type="ARBA" id="ARBA00022858"/>
    </source>
</evidence>
<dbReference type="InterPro" id="IPR001928">
    <property type="entry name" value="Endothln-like_toxin"/>
</dbReference>
<evidence type="ECO:0000256" key="2">
    <source>
        <dbReference type="ARBA" id="ARBA00010959"/>
    </source>
</evidence>
<evidence type="ECO:0000256" key="8">
    <source>
        <dbReference type="SAM" id="Phobius"/>
    </source>
</evidence>
<evidence type="ECO:0000256" key="7">
    <source>
        <dbReference type="ARBA" id="ARBA00046081"/>
    </source>
</evidence>
<dbReference type="GO" id="GO:0031707">
    <property type="term" value="F:endothelin A receptor binding"/>
    <property type="evidence" value="ECO:0007669"/>
    <property type="project" value="TreeGrafter"/>
</dbReference>
<keyword evidence="8" id="KW-0472">Membrane</keyword>
<feature type="domain" description="Endothelin-like toxin" evidence="9">
    <location>
        <begin position="174"/>
        <end position="195"/>
    </location>
</feature>
<comment type="subcellular location">
    <subcellularLocation>
        <location evidence="1">Secreted</location>
    </subcellularLocation>
</comment>
<dbReference type="InterPro" id="IPR020475">
    <property type="entry name" value="Endothelin"/>
</dbReference>
<protein>
    <recommendedName>
        <fullName evidence="6">Endothelin-1</fullName>
    </recommendedName>
</protein>
<comment type="function">
    <text evidence="7">Endothelins are endothelium-derived vasoconstrictor peptides. Probable ligand for G-protein coupled receptors EDNRA and EDNRB which activates PTK2B, BCAR1, BCAR3 and, GTPases RAP1 and RHOA cascade in glomerular mesangial cells. Also binds the DEAR/FBXW7-AS1 receptor. Promotes mesenteric arterial wall remodeling via activation of ROCK signaling and subsequent colocalization of NFATC3 with F-actin filaments. NFATC3 then translocates to the nucleus where it subsequently promotes the transcription of the smooth muscle hypertrophy and differentiation marker ACTA2.</text>
</comment>
<evidence type="ECO:0000313" key="11">
    <source>
        <dbReference type="Proteomes" id="UP000228934"/>
    </source>
</evidence>
<feature type="transmembrane region" description="Helical" evidence="8">
    <location>
        <begin position="75"/>
        <end position="96"/>
    </location>
</feature>
<dbReference type="Proteomes" id="UP000228934">
    <property type="component" value="Unassembled WGS sequence"/>
</dbReference>
<keyword evidence="8" id="KW-1133">Transmembrane helix</keyword>
<dbReference type="Pfam" id="PF00322">
    <property type="entry name" value="Endothelin"/>
    <property type="match status" value="1"/>
</dbReference>
<evidence type="ECO:0000256" key="6">
    <source>
        <dbReference type="ARBA" id="ARBA00040197"/>
    </source>
</evidence>
<dbReference type="GO" id="GO:0031708">
    <property type="term" value="F:endothelin B receptor binding"/>
    <property type="evidence" value="ECO:0007669"/>
    <property type="project" value="TreeGrafter"/>
</dbReference>
<evidence type="ECO:0000313" key="10">
    <source>
        <dbReference type="EMBL" id="PIO33256.1"/>
    </source>
</evidence>
<keyword evidence="3" id="KW-0964">Secreted</keyword>
<evidence type="ECO:0000259" key="9">
    <source>
        <dbReference type="SMART" id="SM00272"/>
    </source>
</evidence>
<dbReference type="PANTHER" id="PTHR13874:SF10">
    <property type="entry name" value="ENDOTHELIN-1"/>
    <property type="match status" value="1"/>
</dbReference>
<dbReference type="PANTHER" id="PTHR13874">
    <property type="entry name" value="ENDOTHELIN"/>
    <property type="match status" value="1"/>
</dbReference>
<dbReference type="PROSITE" id="PS00270">
    <property type="entry name" value="ENDOTHELIN"/>
    <property type="match status" value="2"/>
</dbReference>
<feature type="domain" description="Endothelin-like toxin" evidence="9">
    <location>
        <begin position="122"/>
        <end position="143"/>
    </location>
</feature>
<dbReference type="GO" id="GO:0019229">
    <property type="term" value="P:regulation of vasoconstriction"/>
    <property type="evidence" value="ECO:0007669"/>
    <property type="project" value="InterPro"/>
</dbReference>
<keyword evidence="5" id="KW-0839">Vasoconstrictor</keyword>
<dbReference type="GO" id="GO:0003100">
    <property type="term" value="P:regulation of systemic arterial blood pressure by endothelin"/>
    <property type="evidence" value="ECO:0007669"/>
    <property type="project" value="TreeGrafter"/>
</dbReference>
<reference evidence="11" key="1">
    <citation type="journal article" date="2017" name="Nat. Commun.">
        <title>The North American bullfrog draft genome provides insight into hormonal regulation of long noncoding RNA.</title>
        <authorList>
            <person name="Hammond S.A."/>
            <person name="Warren R.L."/>
            <person name="Vandervalk B.P."/>
            <person name="Kucuk E."/>
            <person name="Khan H."/>
            <person name="Gibb E.A."/>
            <person name="Pandoh P."/>
            <person name="Kirk H."/>
            <person name="Zhao Y."/>
            <person name="Jones M."/>
            <person name="Mungall A.J."/>
            <person name="Coope R."/>
            <person name="Pleasance S."/>
            <person name="Moore R.A."/>
            <person name="Holt R.A."/>
            <person name="Round J.M."/>
            <person name="Ohora S."/>
            <person name="Walle B.V."/>
            <person name="Veldhoen N."/>
            <person name="Helbing C.C."/>
            <person name="Birol I."/>
        </authorList>
    </citation>
    <scope>NUCLEOTIDE SEQUENCE [LARGE SCALE GENOMIC DNA]</scope>
</reference>
<dbReference type="SMART" id="SM00272">
    <property type="entry name" value="END"/>
    <property type="match status" value="2"/>
</dbReference>
<evidence type="ECO:0000256" key="1">
    <source>
        <dbReference type="ARBA" id="ARBA00004613"/>
    </source>
</evidence>
<accession>A0A2G9RZE9</accession>